<proteinExistence type="predicted"/>
<reference evidence="2" key="1">
    <citation type="submission" date="2022-11" db="UniProtKB">
        <authorList>
            <consortium name="WormBaseParasite"/>
        </authorList>
    </citation>
    <scope>IDENTIFICATION</scope>
</reference>
<evidence type="ECO:0000313" key="2">
    <source>
        <dbReference type="WBParaSite" id="JU765_v2.g9764.t1"/>
    </source>
</evidence>
<dbReference type="Proteomes" id="UP000887576">
    <property type="component" value="Unplaced"/>
</dbReference>
<evidence type="ECO:0000313" key="1">
    <source>
        <dbReference type="Proteomes" id="UP000887576"/>
    </source>
</evidence>
<organism evidence="1 2">
    <name type="scientific">Panagrolaimus sp. JU765</name>
    <dbReference type="NCBI Taxonomy" id="591449"/>
    <lineage>
        <taxon>Eukaryota</taxon>
        <taxon>Metazoa</taxon>
        <taxon>Ecdysozoa</taxon>
        <taxon>Nematoda</taxon>
        <taxon>Chromadorea</taxon>
        <taxon>Rhabditida</taxon>
        <taxon>Tylenchina</taxon>
        <taxon>Panagrolaimomorpha</taxon>
        <taxon>Panagrolaimoidea</taxon>
        <taxon>Panagrolaimidae</taxon>
        <taxon>Panagrolaimus</taxon>
    </lineage>
</organism>
<protein>
    <submittedName>
        <fullName evidence="2">NR LBD domain-containing protein</fullName>
    </submittedName>
</protein>
<accession>A0AC34RTB3</accession>
<name>A0AC34RTB3_9BILA</name>
<sequence length="399" mass="44949">MAEVHMNFHPQQMQLKQEYSPPSIACPLPYELYPSSVSSSSTIPYSAPIHVIAQGNTPPPSYSVPQLAHPLAGTALLSYPPQQNIIGGAAAPAVANHNGYSMAQTGSHPSSSGSFPELMTPHGQEALISQHAIINEDVTIASVYEQHLFKCFKDVDLSIFRSSAFFSNITRTEGWLRFAEELTKIIQLIIEFAKNINGFACLDQNEQIVLFAEELTKIIQLIIEFAKNINGFACLDQNEQIVLLKKNSFDMFLVILSQFYNIDQDSLDINGILIPVTSTLSTWSPDTNEAILVNDIMNCVRNLASFHLTLAETALFCALVLVHENEYKNPNQYNFVNRIQQLLNQHLSHRTNDETMIQKLLAFHPTFQRLSQFHMYCLNEFKKLPNQIKLPELYNELFS</sequence>
<dbReference type="WBParaSite" id="JU765_v2.g9764.t1">
    <property type="protein sequence ID" value="JU765_v2.g9764.t1"/>
    <property type="gene ID" value="JU765_v2.g9764"/>
</dbReference>